<name>A0A5J5NPY8_GOSBA</name>
<evidence type="ECO:0000313" key="1">
    <source>
        <dbReference type="EMBL" id="KAB1996174.1"/>
    </source>
</evidence>
<gene>
    <name evidence="1" type="ORF">ES319_D13G213600v1</name>
</gene>
<organism evidence="1 2">
    <name type="scientific">Gossypium barbadense</name>
    <name type="common">Sea Island cotton</name>
    <name type="synonym">Hibiscus barbadensis</name>
    <dbReference type="NCBI Taxonomy" id="3634"/>
    <lineage>
        <taxon>Eukaryota</taxon>
        <taxon>Viridiplantae</taxon>
        <taxon>Streptophyta</taxon>
        <taxon>Embryophyta</taxon>
        <taxon>Tracheophyta</taxon>
        <taxon>Spermatophyta</taxon>
        <taxon>Magnoliopsida</taxon>
        <taxon>eudicotyledons</taxon>
        <taxon>Gunneridae</taxon>
        <taxon>Pentapetalae</taxon>
        <taxon>rosids</taxon>
        <taxon>malvids</taxon>
        <taxon>Malvales</taxon>
        <taxon>Malvaceae</taxon>
        <taxon>Malvoideae</taxon>
        <taxon>Gossypium</taxon>
    </lineage>
</organism>
<sequence>MAEVTRLLLKTPLQNKNGWIFNKYVPLAWLANGRKHESINKYSVAIIIQHNRVSIKVKSRTSRTTMYKHEI</sequence>
<dbReference type="EMBL" id="CM018227">
    <property type="protein sequence ID" value="KAB1996174.1"/>
    <property type="molecule type" value="Genomic_DNA"/>
</dbReference>
<keyword evidence="2" id="KW-1185">Reference proteome</keyword>
<reference evidence="2" key="1">
    <citation type="journal article" date="2020" name="Nat. Genet.">
        <title>Genomic diversifications of five Gossypium allopolyploid species and their impact on cotton improvement.</title>
        <authorList>
            <person name="Chen Z.J."/>
            <person name="Sreedasyam A."/>
            <person name="Ando A."/>
            <person name="Song Q."/>
            <person name="De Santiago L.M."/>
            <person name="Hulse-Kemp A.M."/>
            <person name="Ding M."/>
            <person name="Ye W."/>
            <person name="Kirkbride R.C."/>
            <person name="Jenkins J."/>
            <person name="Plott C."/>
            <person name="Lovell J."/>
            <person name="Lin Y.M."/>
            <person name="Vaughn R."/>
            <person name="Liu B."/>
            <person name="Simpson S."/>
            <person name="Scheffler B.E."/>
            <person name="Wen L."/>
            <person name="Saski C.A."/>
            <person name="Grover C.E."/>
            <person name="Hu G."/>
            <person name="Conover J.L."/>
            <person name="Carlson J.W."/>
            <person name="Shu S."/>
            <person name="Boston L.B."/>
            <person name="Williams M."/>
            <person name="Peterson D.G."/>
            <person name="McGee K."/>
            <person name="Jones D.C."/>
            <person name="Wendel J.F."/>
            <person name="Stelly D.M."/>
            <person name="Grimwood J."/>
            <person name="Schmutz J."/>
        </authorList>
    </citation>
    <scope>NUCLEOTIDE SEQUENCE [LARGE SCALE GENOMIC DNA]</scope>
    <source>
        <strain evidence="2">cv. 3-79</strain>
    </source>
</reference>
<evidence type="ECO:0000313" key="2">
    <source>
        <dbReference type="Proteomes" id="UP000327439"/>
    </source>
</evidence>
<dbReference type="Proteomes" id="UP000327439">
    <property type="component" value="Chromosome D13"/>
</dbReference>
<accession>A0A5J5NPY8</accession>
<protein>
    <submittedName>
        <fullName evidence="1">Uncharacterized protein</fullName>
    </submittedName>
</protein>
<dbReference type="AlphaFoldDB" id="A0A5J5NPY8"/>
<proteinExistence type="predicted"/>